<accession>A0A9W4WT99</accession>
<proteinExistence type="predicted"/>
<keyword evidence="2" id="KW-1185">Reference proteome</keyword>
<evidence type="ECO:0000313" key="1">
    <source>
        <dbReference type="EMBL" id="CAI2185290.1"/>
    </source>
</evidence>
<protein>
    <submittedName>
        <fullName evidence="1">3321_t:CDS:1</fullName>
    </submittedName>
</protein>
<sequence>MVAVEGLSSDISDEEQKDHKEFKYKEKKISFLKELKVITRSQKGKLQQKLYYSMSEFLECVKKNMVTFANSTLDI</sequence>
<name>A0A9W4WT99_9GLOM</name>
<organism evidence="1 2">
    <name type="scientific">Funneliformis geosporum</name>
    <dbReference type="NCBI Taxonomy" id="1117311"/>
    <lineage>
        <taxon>Eukaryota</taxon>
        <taxon>Fungi</taxon>
        <taxon>Fungi incertae sedis</taxon>
        <taxon>Mucoromycota</taxon>
        <taxon>Glomeromycotina</taxon>
        <taxon>Glomeromycetes</taxon>
        <taxon>Glomerales</taxon>
        <taxon>Glomeraceae</taxon>
        <taxon>Funneliformis</taxon>
    </lineage>
</organism>
<reference evidence="1" key="1">
    <citation type="submission" date="2022-08" db="EMBL/GenBank/DDBJ databases">
        <authorList>
            <person name="Kallberg Y."/>
            <person name="Tangrot J."/>
            <person name="Rosling A."/>
        </authorList>
    </citation>
    <scope>NUCLEOTIDE SEQUENCE</scope>
    <source>
        <strain evidence="1">Wild A</strain>
    </source>
</reference>
<dbReference type="EMBL" id="CAMKVN010003650">
    <property type="protein sequence ID" value="CAI2185290.1"/>
    <property type="molecule type" value="Genomic_DNA"/>
</dbReference>
<comment type="caution">
    <text evidence="1">The sequence shown here is derived from an EMBL/GenBank/DDBJ whole genome shotgun (WGS) entry which is preliminary data.</text>
</comment>
<evidence type="ECO:0000313" key="2">
    <source>
        <dbReference type="Proteomes" id="UP001153678"/>
    </source>
</evidence>
<gene>
    <name evidence="1" type="ORF">FWILDA_LOCUS12003</name>
</gene>
<dbReference type="Proteomes" id="UP001153678">
    <property type="component" value="Unassembled WGS sequence"/>
</dbReference>
<dbReference type="AlphaFoldDB" id="A0A9W4WT99"/>